<evidence type="ECO:0000256" key="2">
    <source>
        <dbReference type="SAM" id="SignalP"/>
    </source>
</evidence>
<organism evidence="3 4">
    <name type="scientific">Yinghuangia soli</name>
    <dbReference type="NCBI Taxonomy" id="2908204"/>
    <lineage>
        <taxon>Bacteria</taxon>
        <taxon>Bacillati</taxon>
        <taxon>Actinomycetota</taxon>
        <taxon>Actinomycetes</taxon>
        <taxon>Kitasatosporales</taxon>
        <taxon>Streptomycetaceae</taxon>
        <taxon>Yinghuangia</taxon>
    </lineage>
</organism>
<feature type="region of interest" description="Disordered" evidence="1">
    <location>
        <begin position="291"/>
        <end position="316"/>
    </location>
</feature>
<evidence type="ECO:0000256" key="1">
    <source>
        <dbReference type="SAM" id="MobiDB-lite"/>
    </source>
</evidence>
<keyword evidence="2" id="KW-0732">Signal</keyword>
<feature type="chain" id="PRO_5041377978" evidence="2">
    <location>
        <begin position="34"/>
        <end position="539"/>
    </location>
</feature>
<gene>
    <name evidence="3" type="ORF">LZ495_32800</name>
</gene>
<accession>A0AA41Q7U0</accession>
<dbReference type="EMBL" id="JAKFHA010000028">
    <property type="protein sequence ID" value="MCF2531969.1"/>
    <property type="molecule type" value="Genomic_DNA"/>
</dbReference>
<comment type="caution">
    <text evidence="3">The sequence shown here is derived from an EMBL/GenBank/DDBJ whole genome shotgun (WGS) entry which is preliminary data.</text>
</comment>
<reference evidence="3" key="1">
    <citation type="submission" date="2022-01" db="EMBL/GenBank/DDBJ databases">
        <title>Genome-Based Taxonomic Classification of the Phylum Actinobacteria.</title>
        <authorList>
            <person name="Gao Y."/>
        </authorList>
    </citation>
    <scope>NUCLEOTIDE SEQUENCE</scope>
    <source>
        <strain evidence="3">KLBMP 8922</strain>
    </source>
</reference>
<dbReference type="Proteomes" id="UP001165378">
    <property type="component" value="Unassembled WGS sequence"/>
</dbReference>
<evidence type="ECO:0000313" key="3">
    <source>
        <dbReference type="EMBL" id="MCF2531969.1"/>
    </source>
</evidence>
<dbReference type="RefSeq" id="WP_235056686.1">
    <property type="nucleotide sequence ID" value="NZ_JAKFHA010000028.1"/>
</dbReference>
<evidence type="ECO:0000313" key="4">
    <source>
        <dbReference type="Proteomes" id="UP001165378"/>
    </source>
</evidence>
<name>A0AA41Q7U0_9ACTN</name>
<proteinExistence type="predicted"/>
<dbReference type="AlphaFoldDB" id="A0AA41Q7U0"/>
<protein>
    <submittedName>
        <fullName evidence="3">WxL domain-containing protein</fullName>
    </submittedName>
</protein>
<sequence>MRRLVPHRSTALLAAGALAAAGLVVLTAPPAQADQVAYTSQCTNKLAPGLEIPPSETKVDIQVSPAKEKYAVGDLITVHWLWGSYSKVPISSPIEALPADSTKPVGRVAVGGAQTGEVVVEGERKNPLTPRGEELVVTDMKATLTLTAAGTVDFSPAKYSTFSLVFGIDAETECLPLTTPGVSASITVEPGQAVRPVLDAPTGEAHPGWTLGLTGSGFAPNAVPLLKLCDATGSGCLAERFKSSALVIDGAGKLSGTATLADRQLPDGDYMISVVDGVAEAQRPLTVTTYVPPGPRTVRAEPAAGPVGTTTTLTGTGWTPNAGVNIAQVDASGSAGGGTISLITDHTGAFSTPFTVSSPLTTQIRVREGLSSVKRVFIPFTLLTVAPIAQDATVTLVPGSLSMTQDGTGIDFGTATLDGEEHTLPAALNQVTVTDSRGSDLGWSLTGTMTDLTAANGQDKIPAGNLSWTPSCAAAPSSLDQAVGGTAGPLGPTAALLCGVTPDGSTTGGRFTADAQLSLRTPGFTAAGAYTGTLTLTLT</sequence>
<keyword evidence="4" id="KW-1185">Reference proteome</keyword>
<feature type="signal peptide" evidence="2">
    <location>
        <begin position="1"/>
        <end position="33"/>
    </location>
</feature>